<gene>
    <name evidence="2" type="ORF">FGL98_10925</name>
</gene>
<accession>A0A563E1U1</accession>
<name>A0A563E1U1_9MICO</name>
<dbReference type="Proteomes" id="UP000320244">
    <property type="component" value="Unassembled WGS sequence"/>
</dbReference>
<evidence type="ECO:0000256" key="1">
    <source>
        <dbReference type="SAM" id="Phobius"/>
    </source>
</evidence>
<evidence type="ECO:0000313" key="2">
    <source>
        <dbReference type="EMBL" id="TWP36203.1"/>
    </source>
</evidence>
<reference evidence="2 3" key="2">
    <citation type="submission" date="2019-08" db="EMBL/GenBank/DDBJ databases">
        <title>Jejuicoccus antrihumi gen. nov., sp. nov., a new member of the family Dermacoccaceae isolated from a cave.</title>
        <authorList>
            <person name="Schumann P."/>
            <person name="Kim I.S."/>
        </authorList>
    </citation>
    <scope>NUCLEOTIDE SEQUENCE [LARGE SCALE GENOMIC DNA]</scope>
    <source>
        <strain evidence="2 3">C5-26</strain>
    </source>
</reference>
<organism evidence="2 3">
    <name type="scientific">Leekyejoonella antrihumi</name>
    <dbReference type="NCBI Taxonomy" id="1660198"/>
    <lineage>
        <taxon>Bacteria</taxon>
        <taxon>Bacillati</taxon>
        <taxon>Actinomycetota</taxon>
        <taxon>Actinomycetes</taxon>
        <taxon>Micrococcales</taxon>
        <taxon>Dermacoccaceae</taxon>
        <taxon>Leekyejoonella</taxon>
    </lineage>
</organism>
<dbReference type="RefSeq" id="WP_146316798.1">
    <property type="nucleotide sequence ID" value="NZ_VCQV01000013.1"/>
</dbReference>
<comment type="caution">
    <text evidence="2">The sequence shown here is derived from an EMBL/GenBank/DDBJ whole genome shotgun (WGS) entry which is preliminary data.</text>
</comment>
<dbReference type="AlphaFoldDB" id="A0A563E1U1"/>
<proteinExistence type="predicted"/>
<keyword evidence="1" id="KW-1133">Transmembrane helix</keyword>
<keyword evidence="1" id="KW-0812">Transmembrane</keyword>
<reference evidence="2 3" key="1">
    <citation type="submission" date="2019-05" db="EMBL/GenBank/DDBJ databases">
        <authorList>
            <person name="Lee S.D."/>
        </authorList>
    </citation>
    <scope>NUCLEOTIDE SEQUENCE [LARGE SCALE GENOMIC DNA]</scope>
    <source>
        <strain evidence="2 3">C5-26</strain>
    </source>
</reference>
<dbReference type="EMBL" id="VCQV01000013">
    <property type="protein sequence ID" value="TWP36203.1"/>
    <property type="molecule type" value="Genomic_DNA"/>
</dbReference>
<keyword evidence="1" id="KW-0472">Membrane</keyword>
<keyword evidence="3" id="KW-1185">Reference proteome</keyword>
<evidence type="ECO:0000313" key="3">
    <source>
        <dbReference type="Proteomes" id="UP000320244"/>
    </source>
</evidence>
<feature type="transmembrane region" description="Helical" evidence="1">
    <location>
        <begin position="21"/>
        <end position="43"/>
    </location>
</feature>
<sequence>MEHTTYRITWTRDPGREAWALLRAVRGVTMGLFLILALILLIFCLTQAAWLVAGVLVVLMAVVPVSVWNRTRHSIARGGTKVSIALSGTGLSGRTPDKFALPWDTFTHWRATSTDIVLVRKRGRLASRGMLIPLSAVTADDRPGITDLLDKHLTRL</sequence>
<feature type="transmembrane region" description="Helical" evidence="1">
    <location>
        <begin position="49"/>
        <end position="68"/>
    </location>
</feature>
<protein>
    <submittedName>
        <fullName evidence="2">Uncharacterized protein</fullName>
    </submittedName>
</protein>